<feature type="region of interest" description="Disordered" evidence="1">
    <location>
        <begin position="77"/>
        <end position="115"/>
    </location>
</feature>
<dbReference type="VEuPathDB" id="PiroplasmaDB:BBBOND_0306610"/>
<accession>A0A061D9V9</accession>
<dbReference type="RefSeq" id="XP_012768943.1">
    <property type="nucleotide sequence ID" value="XM_012913489.1"/>
</dbReference>
<evidence type="ECO:0000313" key="3">
    <source>
        <dbReference type="Proteomes" id="UP000033188"/>
    </source>
</evidence>
<dbReference type="OrthoDB" id="366313at2759"/>
<keyword evidence="3" id="KW-1185">Reference proteome</keyword>
<dbReference type="KEGG" id="bbig:BBBOND_0306610"/>
<evidence type="ECO:0000256" key="1">
    <source>
        <dbReference type="SAM" id="MobiDB-lite"/>
    </source>
</evidence>
<dbReference type="Proteomes" id="UP000033188">
    <property type="component" value="Chromosome 3"/>
</dbReference>
<evidence type="ECO:0000313" key="2">
    <source>
        <dbReference type="EMBL" id="CDR96757.1"/>
    </source>
</evidence>
<sequence>MNQTHSADVPEVADVEVPQALKENIEHLKQLHQRGCTINNNIEQSKVMKVFNIEGHCSNYSKHVYDPDYYVALARETEPETQQPRKDSQTCGQNAKAEAANAAEARGRPSGWSTD</sequence>
<gene>
    <name evidence="2" type="ORF">BBBOND_0306610</name>
</gene>
<organism evidence="2 3">
    <name type="scientific">Babesia bigemina</name>
    <dbReference type="NCBI Taxonomy" id="5866"/>
    <lineage>
        <taxon>Eukaryota</taxon>
        <taxon>Sar</taxon>
        <taxon>Alveolata</taxon>
        <taxon>Apicomplexa</taxon>
        <taxon>Aconoidasida</taxon>
        <taxon>Piroplasmida</taxon>
        <taxon>Babesiidae</taxon>
        <taxon>Babesia</taxon>
    </lineage>
</organism>
<dbReference type="STRING" id="5866.A0A061D9V9"/>
<protein>
    <submittedName>
        <fullName evidence="2">HCNGP-like family protein, putative</fullName>
    </submittedName>
</protein>
<reference evidence="3" key="1">
    <citation type="journal article" date="2014" name="Nucleic Acids Res.">
        <title>The evolutionary dynamics of variant antigen genes in Babesia reveal a history of genomic innovation underlying host-parasite interaction.</title>
        <authorList>
            <person name="Jackson A.P."/>
            <person name="Otto T.D."/>
            <person name="Darby A."/>
            <person name="Ramaprasad A."/>
            <person name="Xia D."/>
            <person name="Echaide I.E."/>
            <person name="Farber M."/>
            <person name="Gahlot S."/>
            <person name="Gamble J."/>
            <person name="Gupta D."/>
            <person name="Gupta Y."/>
            <person name="Jackson L."/>
            <person name="Malandrin L."/>
            <person name="Malas T.B."/>
            <person name="Moussa E."/>
            <person name="Nair M."/>
            <person name="Reid A.J."/>
            <person name="Sanders M."/>
            <person name="Sharma J."/>
            <person name="Tracey A."/>
            <person name="Quail M.A."/>
            <person name="Weir W."/>
            <person name="Wastling J.M."/>
            <person name="Hall N."/>
            <person name="Willadsen P."/>
            <person name="Lingelbach K."/>
            <person name="Shiels B."/>
            <person name="Tait A."/>
            <person name="Berriman M."/>
            <person name="Allred D.R."/>
            <person name="Pain A."/>
        </authorList>
    </citation>
    <scope>NUCLEOTIDE SEQUENCE [LARGE SCALE GENOMIC DNA]</scope>
    <source>
        <strain evidence="3">Bond</strain>
    </source>
</reference>
<dbReference type="EMBL" id="LK391709">
    <property type="protein sequence ID" value="CDR96757.1"/>
    <property type="molecule type" value="Genomic_DNA"/>
</dbReference>
<feature type="compositionally biased region" description="Basic and acidic residues" evidence="1">
    <location>
        <begin position="77"/>
        <end position="88"/>
    </location>
</feature>
<dbReference type="GeneID" id="24565298"/>
<dbReference type="OMA" id="QRGCTIN"/>
<feature type="compositionally biased region" description="Low complexity" evidence="1">
    <location>
        <begin position="94"/>
        <end position="104"/>
    </location>
</feature>
<proteinExistence type="predicted"/>
<dbReference type="AlphaFoldDB" id="A0A061D9V9"/>
<name>A0A061D9V9_BABBI</name>